<feature type="binding site" evidence="11">
    <location>
        <position position="204"/>
    </location>
    <ligand>
        <name>substrate</name>
    </ligand>
</feature>
<name>A0A6N8DI38_RHOAC</name>
<evidence type="ECO:0000256" key="8">
    <source>
        <dbReference type="ARBA" id="ARBA00022840"/>
    </source>
</evidence>
<comment type="cofactor">
    <cofactor evidence="2 11">
        <name>Mg(2+)</name>
        <dbReference type="ChEBI" id="CHEBI:18420"/>
    </cofactor>
</comment>
<comment type="pathway">
    <text evidence="3 11">Cofactor biosynthesis; thiamine diphosphate biosynthesis; 4-methyl-5-(2-phosphoethyl)-thiazole from 5-(2-hydroxyethyl)-4-methylthiazole: step 1/1.</text>
</comment>
<organism evidence="12 13">
    <name type="scientific">Rhodoblastus acidophilus</name>
    <name type="common">Rhodopseudomonas acidophila</name>
    <dbReference type="NCBI Taxonomy" id="1074"/>
    <lineage>
        <taxon>Bacteria</taxon>
        <taxon>Pseudomonadati</taxon>
        <taxon>Pseudomonadota</taxon>
        <taxon>Alphaproteobacteria</taxon>
        <taxon>Hyphomicrobiales</taxon>
        <taxon>Rhodoblastaceae</taxon>
        <taxon>Rhodoblastus</taxon>
    </lineage>
</organism>
<evidence type="ECO:0000313" key="13">
    <source>
        <dbReference type="Proteomes" id="UP000439113"/>
    </source>
</evidence>
<dbReference type="InterPro" id="IPR000417">
    <property type="entry name" value="Hyethyz_kinase"/>
</dbReference>
<dbReference type="RefSeq" id="WP_155444615.1">
    <property type="nucleotide sequence ID" value="NZ_JAOQNR010000002.1"/>
</dbReference>
<feature type="binding site" evidence="11">
    <location>
        <position position="125"/>
    </location>
    <ligand>
        <name>ATP</name>
        <dbReference type="ChEBI" id="CHEBI:30616"/>
    </ligand>
</feature>
<dbReference type="AlphaFoldDB" id="A0A6N8DI38"/>
<keyword evidence="4 11" id="KW-0808">Transferase</keyword>
<evidence type="ECO:0000256" key="10">
    <source>
        <dbReference type="ARBA" id="ARBA00022977"/>
    </source>
</evidence>
<sequence length="280" mass="28023">MSTSCALTDAACRLLDDLRQKRPLVQNVTNYVAMDLSANALLAIGASPAMVHAPEEAGEFAALSDAVVINIGTLSKTFVAGMMEAARVAGASSKPWVLDPVGAGATKYRNETIAELLALKPTVIRGNASEIIAVARVAGFFHEAAAGKGVDSLHGTEAALEPALALARGLGCVVAATGAVDLVTDGARVARIANGAPIMAQVTASGCALSGILGAFVALTPDFFAATVAALGIYGVAGEIAAAGCAGPGSFRVALLDQLAGVGGEALRARLKLSQSAVEI</sequence>
<evidence type="ECO:0000256" key="1">
    <source>
        <dbReference type="ARBA" id="ARBA00001771"/>
    </source>
</evidence>
<dbReference type="HAMAP" id="MF_00228">
    <property type="entry name" value="Thz_kinase"/>
    <property type="match status" value="1"/>
</dbReference>
<feature type="binding site" evidence="11">
    <location>
        <position position="177"/>
    </location>
    <ligand>
        <name>ATP</name>
        <dbReference type="ChEBI" id="CHEBI:30616"/>
    </ligand>
</feature>
<dbReference type="UniPathway" id="UPA00060">
    <property type="reaction ID" value="UER00139"/>
</dbReference>
<evidence type="ECO:0000256" key="11">
    <source>
        <dbReference type="HAMAP-Rule" id="MF_00228"/>
    </source>
</evidence>
<evidence type="ECO:0000256" key="4">
    <source>
        <dbReference type="ARBA" id="ARBA00022679"/>
    </source>
</evidence>
<dbReference type="NCBIfam" id="TIGR00694">
    <property type="entry name" value="thiM"/>
    <property type="match status" value="1"/>
</dbReference>
<comment type="caution">
    <text evidence="12">The sequence shown here is derived from an EMBL/GenBank/DDBJ whole genome shotgun (WGS) entry which is preliminary data.</text>
</comment>
<comment type="function">
    <text evidence="11">Catalyzes the phosphorylation of the hydroxyl group of 4-methyl-5-beta-hydroxyethylthiazole (THZ).</text>
</comment>
<dbReference type="GO" id="GO:0000287">
    <property type="term" value="F:magnesium ion binding"/>
    <property type="evidence" value="ECO:0007669"/>
    <property type="project" value="UniProtKB-UniRule"/>
</dbReference>
<protein>
    <recommendedName>
        <fullName evidence="11">Hydroxyethylthiazole kinase</fullName>
        <ecNumber evidence="11">2.7.1.50</ecNumber>
    </recommendedName>
    <alternativeName>
        <fullName evidence="11">4-methyl-5-beta-hydroxyethylthiazole kinase</fullName>
        <shortName evidence="11">TH kinase</shortName>
        <shortName evidence="11">Thz kinase</shortName>
    </alternativeName>
</protein>
<dbReference type="SUPFAM" id="SSF53613">
    <property type="entry name" value="Ribokinase-like"/>
    <property type="match status" value="1"/>
</dbReference>
<dbReference type="EC" id="2.7.1.50" evidence="11"/>
<evidence type="ECO:0000256" key="9">
    <source>
        <dbReference type="ARBA" id="ARBA00022842"/>
    </source>
</evidence>
<dbReference type="Pfam" id="PF02110">
    <property type="entry name" value="HK"/>
    <property type="match status" value="1"/>
</dbReference>
<dbReference type="PIRSF" id="PIRSF000513">
    <property type="entry name" value="Thz_kinase"/>
    <property type="match status" value="1"/>
</dbReference>
<gene>
    <name evidence="11 12" type="primary">thiM</name>
    <name evidence="12" type="ORF">GJ654_02945</name>
</gene>
<feature type="binding site" evidence="11">
    <location>
        <position position="50"/>
    </location>
    <ligand>
        <name>substrate</name>
    </ligand>
</feature>
<keyword evidence="10 11" id="KW-0784">Thiamine biosynthesis</keyword>
<dbReference type="GO" id="GO:0005524">
    <property type="term" value="F:ATP binding"/>
    <property type="evidence" value="ECO:0007669"/>
    <property type="project" value="UniProtKB-UniRule"/>
</dbReference>
<evidence type="ECO:0000256" key="2">
    <source>
        <dbReference type="ARBA" id="ARBA00001946"/>
    </source>
</evidence>
<evidence type="ECO:0000256" key="3">
    <source>
        <dbReference type="ARBA" id="ARBA00004868"/>
    </source>
</evidence>
<keyword evidence="9 11" id="KW-0460">Magnesium</keyword>
<dbReference type="OrthoDB" id="8909021at2"/>
<dbReference type="EMBL" id="WNKS01000002">
    <property type="protein sequence ID" value="MTV29947.1"/>
    <property type="molecule type" value="Genomic_DNA"/>
</dbReference>
<dbReference type="GO" id="GO:0004417">
    <property type="term" value="F:hydroxyethylthiazole kinase activity"/>
    <property type="evidence" value="ECO:0007669"/>
    <property type="project" value="UniProtKB-UniRule"/>
</dbReference>
<reference evidence="12 13" key="1">
    <citation type="submission" date="2019-11" db="EMBL/GenBank/DDBJ databases">
        <title>Whole-genome sequence of a Rhodoblastus acidophilus DSM 142.</title>
        <authorList>
            <person name="Kyndt J.A."/>
            <person name="Meyer T.E."/>
        </authorList>
    </citation>
    <scope>NUCLEOTIDE SEQUENCE [LARGE SCALE GENOMIC DNA]</scope>
    <source>
        <strain evidence="12 13">DSM 142</strain>
    </source>
</reference>
<proteinExistence type="inferred from homology"/>
<dbReference type="PRINTS" id="PR01099">
    <property type="entry name" value="HYETHTZKNASE"/>
</dbReference>
<keyword evidence="5 11" id="KW-0479">Metal-binding</keyword>
<accession>A0A6N8DI38</accession>
<comment type="similarity">
    <text evidence="11">Belongs to the Thz kinase family.</text>
</comment>
<keyword evidence="6 11" id="KW-0547">Nucleotide-binding</keyword>
<dbReference type="Proteomes" id="UP000439113">
    <property type="component" value="Unassembled WGS sequence"/>
</dbReference>
<dbReference type="GO" id="GO:0009229">
    <property type="term" value="P:thiamine diphosphate biosynthetic process"/>
    <property type="evidence" value="ECO:0007669"/>
    <property type="project" value="UniProtKB-UniRule"/>
</dbReference>
<evidence type="ECO:0000256" key="6">
    <source>
        <dbReference type="ARBA" id="ARBA00022741"/>
    </source>
</evidence>
<dbReference type="InterPro" id="IPR029056">
    <property type="entry name" value="Ribokinase-like"/>
</dbReference>
<dbReference type="Gene3D" id="3.40.1190.20">
    <property type="match status" value="1"/>
</dbReference>
<dbReference type="CDD" id="cd01170">
    <property type="entry name" value="THZ_kinase"/>
    <property type="match status" value="1"/>
</dbReference>
<evidence type="ECO:0000256" key="5">
    <source>
        <dbReference type="ARBA" id="ARBA00022723"/>
    </source>
</evidence>
<keyword evidence="8 11" id="KW-0067">ATP-binding</keyword>
<dbReference type="GO" id="GO:0009228">
    <property type="term" value="P:thiamine biosynthetic process"/>
    <property type="evidence" value="ECO:0007669"/>
    <property type="project" value="UniProtKB-KW"/>
</dbReference>
<comment type="catalytic activity">
    <reaction evidence="1 11">
        <text>5-(2-hydroxyethyl)-4-methylthiazole + ATP = 4-methyl-5-(2-phosphooxyethyl)-thiazole + ADP + H(+)</text>
        <dbReference type="Rhea" id="RHEA:24212"/>
        <dbReference type="ChEBI" id="CHEBI:15378"/>
        <dbReference type="ChEBI" id="CHEBI:17957"/>
        <dbReference type="ChEBI" id="CHEBI:30616"/>
        <dbReference type="ChEBI" id="CHEBI:58296"/>
        <dbReference type="ChEBI" id="CHEBI:456216"/>
        <dbReference type="EC" id="2.7.1.50"/>
    </reaction>
</comment>
<dbReference type="NCBIfam" id="NF006830">
    <property type="entry name" value="PRK09355.1"/>
    <property type="match status" value="1"/>
</dbReference>
<evidence type="ECO:0000313" key="12">
    <source>
        <dbReference type="EMBL" id="MTV29947.1"/>
    </source>
</evidence>
<evidence type="ECO:0000256" key="7">
    <source>
        <dbReference type="ARBA" id="ARBA00022777"/>
    </source>
</evidence>
<keyword evidence="7 11" id="KW-0418">Kinase</keyword>